<dbReference type="InterPro" id="IPR031165">
    <property type="entry name" value="GNAT_YJDJ"/>
</dbReference>
<dbReference type="RefSeq" id="WP_091774900.1">
    <property type="nucleotide sequence ID" value="NZ_CAESCL010000060.1"/>
</dbReference>
<evidence type="ECO:0000313" key="3">
    <source>
        <dbReference type="EMBL" id="SEQ94109.1"/>
    </source>
</evidence>
<proteinExistence type="predicted"/>
<dbReference type="PROSITE" id="PS51729">
    <property type="entry name" value="GNAT_YJDJ"/>
    <property type="match status" value="1"/>
</dbReference>
<dbReference type="GO" id="GO:0016747">
    <property type="term" value="F:acyltransferase activity, transferring groups other than amino-acyl groups"/>
    <property type="evidence" value="ECO:0007669"/>
    <property type="project" value="InterPro"/>
</dbReference>
<keyword evidence="4" id="KW-1185">Reference proteome</keyword>
<dbReference type="Gene3D" id="3.40.630.30">
    <property type="match status" value="1"/>
</dbReference>
<accession>A0A1H9K4U8</accession>
<gene>
    <name evidence="3" type="ORF">SAMN05216362_13531</name>
</gene>
<dbReference type="Proteomes" id="UP000199427">
    <property type="component" value="Unassembled WGS sequence"/>
</dbReference>
<dbReference type="Pfam" id="PF14542">
    <property type="entry name" value="Acetyltransf_CG"/>
    <property type="match status" value="1"/>
</dbReference>
<dbReference type="SUPFAM" id="SSF55729">
    <property type="entry name" value="Acyl-CoA N-acyltransferases (Nat)"/>
    <property type="match status" value="1"/>
</dbReference>
<protein>
    <submittedName>
        <fullName evidence="3">Uncharacterized protein</fullName>
    </submittedName>
</protein>
<dbReference type="InterPro" id="IPR045057">
    <property type="entry name" value="Gcn5-rel_NAT"/>
</dbReference>
<dbReference type="OrthoDB" id="9793389at2"/>
<dbReference type="InterPro" id="IPR016181">
    <property type="entry name" value="Acyl_CoA_acyltransferase"/>
</dbReference>
<reference evidence="3 4" key="1">
    <citation type="submission" date="2016-10" db="EMBL/GenBank/DDBJ databases">
        <authorList>
            <person name="de Groot N.N."/>
        </authorList>
    </citation>
    <scope>NUCLEOTIDE SEQUENCE [LARGE SCALE GENOMIC DNA]</scope>
    <source>
        <strain evidence="3 4">DSM 21633</strain>
    </source>
</reference>
<dbReference type="CDD" id="cd04301">
    <property type="entry name" value="NAT_SF"/>
    <property type="match status" value="1"/>
</dbReference>
<sequence>MDIKQDEKGFYVGDPNDKDAEITFIDKGNNTIEIDHTEVSEKLRGEGVAGKLVKAVVDHARENNLQITASCPYAQKKLGRTDEYRDVYVG</sequence>
<dbReference type="PANTHER" id="PTHR31435:SF10">
    <property type="entry name" value="BSR4717 PROTEIN"/>
    <property type="match status" value="1"/>
</dbReference>
<dbReference type="STRING" id="571933.SAMN05216362_13531"/>
<dbReference type="AlphaFoldDB" id="A0A1H9K4U8"/>
<evidence type="ECO:0000259" key="2">
    <source>
        <dbReference type="PROSITE" id="PS51729"/>
    </source>
</evidence>
<evidence type="ECO:0000313" key="4">
    <source>
        <dbReference type="Proteomes" id="UP000199427"/>
    </source>
</evidence>
<dbReference type="EMBL" id="FOES01000035">
    <property type="protein sequence ID" value="SEQ94109.1"/>
    <property type="molecule type" value="Genomic_DNA"/>
</dbReference>
<dbReference type="PROSITE" id="PS51186">
    <property type="entry name" value="GNAT"/>
    <property type="match status" value="1"/>
</dbReference>
<dbReference type="PANTHER" id="PTHR31435">
    <property type="entry name" value="PROTEIN NATD1"/>
    <property type="match status" value="1"/>
</dbReference>
<feature type="domain" description="N-acetyltransferase" evidence="2">
    <location>
        <begin position="2"/>
        <end position="89"/>
    </location>
</feature>
<organism evidence="3 4">
    <name type="scientific">Piscibacillus halophilus</name>
    <dbReference type="NCBI Taxonomy" id="571933"/>
    <lineage>
        <taxon>Bacteria</taxon>
        <taxon>Bacillati</taxon>
        <taxon>Bacillota</taxon>
        <taxon>Bacilli</taxon>
        <taxon>Bacillales</taxon>
        <taxon>Bacillaceae</taxon>
        <taxon>Piscibacillus</taxon>
    </lineage>
</organism>
<name>A0A1H9K4U8_9BACI</name>
<feature type="domain" description="N-acetyltransferase" evidence="1">
    <location>
        <begin position="1"/>
        <end position="90"/>
    </location>
</feature>
<dbReference type="InterPro" id="IPR000182">
    <property type="entry name" value="GNAT_dom"/>
</dbReference>
<evidence type="ECO:0000259" key="1">
    <source>
        <dbReference type="PROSITE" id="PS51186"/>
    </source>
</evidence>